<gene>
    <name evidence="1" type="ORF">K466DRAFT_446434</name>
</gene>
<organism evidence="1 2">
    <name type="scientific">Polyporus arcularius HHB13444</name>
    <dbReference type="NCBI Taxonomy" id="1314778"/>
    <lineage>
        <taxon>Eukaryota</taxon>
        <taxon>Fungi</taxon>
        <taxon>Dikarya</taxon>
        <taxon>Basidiomycota</taxon>
        <taxon>Agaricomycotina</taxon>
        <taxon>Agaricomycetes</taxon>
        <taxon>Polyporales</taxon>
        <taxon>Polyporaceae</taxon>
        <taxon>Polyporus</taxon>
    </lineage>
</organism>
<feature type="non-terminal residue" evidence="1">
    <location>
        <position position="1"/>
    </location>
</feature>
<dbReference type="Gene3D" id="3.40.50.300">
    <property type="entry name" value="P-loop containing nucleotide triphosphate hydrolases"/>
    <property type="match status" value="1"/>
</dbReference>
<accession>A0A5C3PNH4</accession>
<dbReference type="Proteomes" id="UP000308197">
    <property type="component" value="Unassembled WGS sequence"/>
</dbReference>
<name>A0A5C3PNH4_9APHY</name>
<dbReference type="EMBL" id="ML211028">
    <property type="protein sequence ID" value="TFK91096.1"/>
    <property type="molecule type" value="Genomic_DNA"/>
</dbReference>
<dbReference type="InterPro" id="IPR027417">
    <property type="entry name" value="P-loop_NTPase"/>
</dbReference>
<protein>
    <recommendedName>
        <fullName evidence="3">UvrD-like helicase C-terminal domain-containing protein</fullName>
    </recommendedName>
</protein>
<evidence type="ECO:0000313" key="1">
    <source>
        <dbReference type="EMBL" id="TFK91096.1"/>
    </source>
</evidence>
<dbReference type="CDD" id="cd18809">
    <property type="entry name" value="SF1_C_RecD"/>
    <property type="match status" value="1"/>
</dbReference>
<evidence type="ECO:0008006" key="3">
    <source>
        <dbReference type="Google" id="ProtNLM"/>
    </source>
</evidence>
<sequence>ITAHKSQGQTFSRVIVDLQSCTGTEAPYVMLSRAKSLDGVIVLRPFKFSKITCNQSGDIRKEVVRLDILNRKT</sequence>
<dbReference type="AlphaFoldDB" id="A0A5C3PNH4"/>
<dbReference type="SUPFAM" id="SSF52540">
    <property type="entry name" value="P-loop containing nucleoside triphosphate hydrolases"/>
    <property type="match status" value="1"/>
</dbReference>
<feature type="non-terminal residue" evidence="1">
    <location>
        <position position="73"/>
    </location>
</feature>
<reference evidence="1 2" key="1">
    <citation type="journal article" date="2019" name="Nat. Ecol. Evol.">
        <title>Megaphylogeny resolves global patterns of mushroom evolution.</title>
        <authorList>
            <person name="Varga T."/>
            <person name="Krizsan K."/>
            <person name="Foldi C."/>
            <person name="Dima B."/>
            <person name="Sanchez-Garcia M."/>
            <person name="Sanchez-Ramirez S."/>
            <person name="Szollosi G.J."/>
            <person name="Szarkandi J.G."/>
            <person name="Papp V."/>
            <person name="Albert L."/>
            <person name="Andreopoulos W."/>
            <person name="Angelini C."/>
            <person name="Antonin V."/>
            <person name="Barry K.W."/>
            <person name="Bougher N.L."/>
            <person name="Buchanan P."/>
            <person name="Buyck B."/>
            <person name="Bense V."/>
            <person name="Catcheside P."/>
            <person name="Chovatia M."/>
            <person name="Cooper J."/>
            <person name="Damon W."/>
            <person name="Desjardin D."/>
            <person name="Finy P."/>
            <person name="Geml J."/>
            <person name="Haridas S."/>
            <person name="Hughes K."/>
            <person name="Justo A."/>
            <person name="Karasinski D."/>
            <person name="Kautmanova I."/>
            <person name="Kiss B."/>
            <person name="Kocsube S."/>
            <person name="Kotiranta H."/>
            <person name="LaButti K.M."/>
            <person name="Lechner B.E."/>
            <person name="Liimatainen K."/>
            <person name="Lipzen A."/>
            <person name="Lukacs Z."/>
            <person name="Mihaltcheva S."/>
            <person name="Morgado L.N."/>
            <person name="Niskanen T."/>
            <person name="Noordeloos M.E."/>
            <person name="Ohm R.A."/>
            <person name="Ortiz-Santana B."/>
            <person name="Ovrebo C."/>
            <person name="Racz N."/>
            <person name="Riley R."/>
            <person name="Savchenko A."/>
            <person name="Shiryaev A."/>
            <person name="Soop K."/>
            <person name="Spirin V."/>
            <person name="Szebenyi C."/>
            <person name="Tomsovsky M."/>
            <person name="Tulloss R.E."/>
            <person name="Uehling J."/>
            <person name="Grigoriev I.V."/>
            <person name="Vagvolgyi C."/>
            <person name="Papp T."/>
            <person name="Martin F.M."/>
            <person name="Miettinen O."/>
            <person name="Hibbett D.S."/>
            <person name="Nagy L.G."/>
        </authorList>
    </citation>
    <scope>NUCLEOTIDE SEQUENCE [LARGE SCALE GENOMIC DNA]</scope>
    <source>
        <strain evidence="1 2">HHB13444</strain>
    </source>
</reference>
<proteinExistence type="predicted"/>
<keyword evidence="2" id="KW-1185">Reference proteome</keyword>
<dbReference type="InParanoid" id="A0A5C3PNH4"/>
<evidence type="ECO:0000313" key="2">
    <source>
        <dbReference type="Proteomes" id="UP000308197"/>
    </source>
</evidence>